<evidence type="ECO:0000313" key="5">
    <source>
        <dbReference type="EMBL" id="QKX59476.1"/>
    </source>
</evidence>
<evidence type="ECO:0000256" key="4">
    <source>
        <dbReference type="SAM" id="SignalP"/>
    </source>
</evidence>
<evidence type="ECO:0000256" key="1">
    <source>
        <dbReference type="ARBA" id="ARBA00022801"/>
    </source>
</evidence>
<proteinExistence type="predicted"/>
<dbReference type="InterPro" id="IPR029058">
    <property type="entry name" value="AB_hydrolase_fold"/>
</dbReference>
<dbReference type="SMART" id="SM01110">
    <property type="entry name" value="Cutinase"/>
    <property type="match status" value="1"/>
</dbReference>
<evidence type="ECO:0000256" key="3">
    <source>
        <dbReference type="SAM" id="MobiDB-lite"/>
    </source>
</evidence>
<reference evidence="6" key="1">
    <citation type="submission" date="2020-06" db="EMBL/GenBank/DDBJ databases">
        <title>A chromosome-scale genome assembly of Talaromyces rugulosus W13939.</title>
        <authorList>
            <person name="Wang B."/>
            <person name="Guo L."/>
            <person name="Ye K."/>
            <person name="Wang L."/>
        </authorList>
    </citation>
    <scope>NUCLEOTIDE SEQUENCE [LARGE SCALE GENOMIC DNA]</scope>
    <source>
        <strain evidence="6">W13939</strain>
    </source>
</reference>
<keyword evidence="6" id="KW-1185">Reference proteome</keyword>
<sequence length="317" mass="32244">MRGLFTATIGMLAALATADTTCAPGLYILIARGSGEPAAGTPVPKQGITLPPFTGSIGAVGELVASQLNGTVVAGVDYPATNPLPSTDDNETTIDPSDFKSLNLTDYHSSVNNGTSSIIDEVNQYHKACPDGKIALIGYSQGAQVVMNSLCGGSGDGFNTDEPLSPALVKSNIVSVAIVADPTHIANLTIDRGNSTQDGVFSRQNTTVCQQYDNIIASWCDADDAFCDSGDSIAVHESYLGIYGKEIAEWVGEGYVNATTSQSGSGSNATGTATTTPSTTATATATSTTTSTGAASALVRDGGLLLGMMGLLSVLAL</sequence>
<keyword evidence="2" id="KW-1015">Disulfide bond</keyword>
<feature type="signal peptide" evidence="4">
    <location>
        <begin position="1"/>
        <end position="18"/>
    </location>
</feature>
<dbReference type="Gene3D" id="3.40.50.1820">
    <property type="entry name" value="alpha/beta hydrolase"/>
    <property type="match status" value="1"/>
</dbReference>
<accession>A0A7H8R0C8</accession>
<dbReference type="InterPro" id="IPR000675">
    <property type="entry name" value="Cutinase/axe"/>
</dbReference>
<dbReference type="SUPFAM" id="SSF53474">
    <property type="entry name" value="alpha/beta-Hydrolases"/>
    <property type="match status" value="1"/>
</dbReference>
<keyword evidence="1" id="KW-0378">Hydrolase</keyword>
<dbReference type="EMBL" id="CP055900">
    <property type="protein sequence ID" value="QKX59476.1"/>
    <property type="molecule type" value="Genomic_DNA"/>
</dbReference>
<dbReference type="OrthoDB" id="2586582at2759"/>
<dbReference type="GO" id="GO:0052689">
    <property type="term" value="F:carboxylic ester hydrolase activity"/>
    <property type="evidence" value="ECO:0007669"/>
    <property type="project" value="UniProtKB-ARBA"/>
</dbReference>
<dbReference type="GeneID" id="55994105"/>
<feature type="region of interest" description="Disordered" evidence="3">
    <location>
        <begin position="260"/>
        <end position="287"/>
    </location>
</feature>
<organism evidence="5 6">
    <name type="scientific">Talaromyces rugulosus</name>
    <name type="common">Penicillium rugulosum</name>
    <dbReference type="NCBI Taxonomy" id="121627"/>
    <lineage>
        <taxon>Eukaryota</taxon>
        <taxon>Fungi</taxon>
        <taxon>Dikarya</taxon>
        <taxon>Ascomycota</taxon>
        <taxon>Pezizomycotina</taxon>
        <taxon>Eurotiomycetes</taxon>
        <taxon>Eurotiomycetidae</taxon>
        <taxon>Eurotiales</taxon>
        <taxon>Trichocomaceae</taxon>
        <taxon>Talaromyces</taxon>
        <taxon>Talaromyces sect. Islandici</taxon>
    </lineage>
</organism>
<dbReference type="PANTHER" id="PTHR33630:SF9">
    <property type="entry name" value="CUTINASE 4"/>
    <property type="match status" value="1"/>
</dbReference>
<dbReference type="Pfam" id="PF01083">
    <property type="entry name" value="Cutinase"/>
    <property type="match status" value="1"/>
</dbReference>
<protein>
    <recommendedName>
        <fullName evidence="7">Cutinase</fullName>
    </recommendedName>
</protein>
<keyword evidence="4" id="KW-0732">Signal</keyword>
<name>A0A7H8R0C8_TALRU</name>
<dbReference type="PANTHER" id="PTHR33630">
    <property type="entry name" value="CUTINASE RV1984C-RELATED-RELATED"/>
    <property type="match status" value="1"/>
</dbReference>
<evidence type="ECO:0000313" key="6">
    <source>
        <dbReference type="Proteomes" id="UP000509510"/>
    </source>
</evidence>
<gene>
    <name evidence="5" type="ORF">TRUGW13939_06610</name>
</gene>
<evidence type="ECO:0008006" key="7">
    <source>
        <dbReference type="Google" id="ProtNLM"/>
    </source>
</evidence>
<dbReference type="Proteomes" id="UP000509510">
    <property type="component" value="Chromosome III"/>
</dbReference>
<dbReference type="AlphaFoldDB" id="A0A7H8R0C8"/>
<feature type="chain" id="PRO_5028820020" description="Cutinase" evidence="4">
    <location>
        <begin position="19"/>
        <end position="317"/>
    </location>
</feature>
<dbReference type="RefSeq" id="XP_035345654.1">
    <property type="nucleotide sequence ID" value="XM_035489761.1"/>
</dbReference>
<dbReference type="KEGG" id="trg:TRUGW13939_06610"/>
<evidence type="ECO:0000256" key="2">
    <source>
        <dbReference type="ARBA" id="ARBA00023157"/>
    </source>
</evidence>